<dbReference type="SMART" id="SM00954">
    <property type="entry name" value="RelA_SpoT"/>
    <property type="match status" value="1"/>
</dbReference>
<dbReference type="InterPro" id="IPR043519">
    <property type="entry name" value="NT_sf"/>
</dbReference>
<organism evidence="3 4">
    <name type="scientific">Domibacillus iocasae</name>
    <dbReference type="NCBI Taxonomy" id="1714016"/>
    <lineage>
        <taxon>Bacteria</taxon>
        <taxon>Bacillati</taxon>
        <taxon>Bacillota</taxon>
        <taxon>Bacilli</taxon>
        <taxon>Bacillales</taxon>
        <taxon>Bacillaceae</taxon>
        <taxon>Domibacillus</taxon>
    </lineage>
</organism>
<dbReference type="Pfam" id="PF04607">
    <property type="entry name" value="RelA_SpoT"/>
    <property type="match status" value="1"/>
</dbReference>
<dbReference type="UniPathway" id="UPA00908">
    <property type="reaction ID" value="UER00884"/>
</dbReference>
<name>A0A1E7DQP2_9BACI</name>
<evidence type="ECO:0000313" key="4">
    <source>
        <dbReference type="Proteomes" id="UP000095658"/>
    </source>
</evidence>
<gene>
    <name evidence="3" type="ORF">BA724_05145</name>
</gene>
<dbReference type="InterPro" id="IPR007685">
    <property type="entry name" value="RelA_SpoT"/>
</dbReference>
<evidence type="ECO:0000256" key="1">
    <source>
        <dbReference type="ARBA" id="ARBA00004976"/>
    </source>
</evidence>
<dbReference type="STRING" id="1714016.BA724_05145"/>
<evidence type="ECO:0000259" key="2">
    <source>
        <dbReference type="SMART" id="SM00954"/>
    </source>
</evidence>
<dbReference type="AlphaFoldDB" id="A0A1E7DQP2"/>
<accession>A0A1E7DQP2</accession>
<feature type="domain" description="RelA/SpoT" evidence="2">
    <location>
        <begin position="66"/>
        <end position="203"/>
    </location>
</feature>
<dbReference type="GO" id="GO:0015970">
    <property type="term" value="P:guanosine tetraphosphate biosynthetic process"/>
    <property type="evidence" value="ECO:0007669"/>
    <property type="project" value="UniProtKB-UniPathway"/>
</dbReference>
<dbReference type="SUPFAM" id="SSF81301">
    <property type="entry name" value="Nucleotidyltransferase"/>
    <property type="match status" value="1"/>
</dbReference>
<dbReference type="EMBL" id="MAMP01000020">
    <property type="protein sequence ID" value="OES45391.1"/>
    <property type="molecule type" value="Genomic_DNA"/>
</dbReference>
<protein>
    <recommendedName>
        <fullName evidence="2">RelA/SpoT domain-containing protein</fullName>
    </recommendedName>
</protein>
<dbReference type="Proteomes" id="UP000095658">
    <property type="component" value="Unassembled WGS sequence"/>
</dbReference>
<keyword evidence="4" id="KW-1185">Reference proteome</keyword>
<dbReference type="Gene3D" id="3.30.460.10">
    <property type="entry name" value="Beta Polymerase, domain 2"/>
    <property type="match status" value="1"/>
</dbReference>
<comment type="caution">
    <text evidence="3">The sequence shown here is derived from an EMBL/GenBank/DDBJ whole genome shotgun (WGS) entry which is preliminary data.</text>
</comment>
<sequence>MEVLDDNKTLTEEVLKVYNADFQNNLKEIAEEIINHLSEAIKKRESGFSLTYSNNVHSGQYYDFKFRIKESYSLKEKLFRKNLIWKIASDLDGQGTDEQSEGIIKSFLHNLDDLIGIKILTQVKNDSYSIYEILKISKNELKDFGISFDFEEEQPKSMKNGMSIYNIKARYNEYNFELQIKSQIESAWADMDHEMFYKDYGITPIRKSVQQTMNKVGKLLHEVDDLLHSIRSSEIEFNKGQNKLIILKKLSEEFQVFLKEELKNPYNFDFSQYIDFYEYILSKKDCEPKMICKDKVIWPRMNYDDRQESHENYRKIHRRNYDVLVNEIVFASIKNFIVKEDILDVDLNEYLNLYISYIVDKQIQGQEFKEGIQEIVNELLNKCKVSSIYTDYHKYRDIEEYYALVYDEFINNLGLTEDNQIELLNLIGLNFAFTAFENTLILEEKHFDLLFEATNNSSEKIIRMFRKLENDLKSKKRIEQAKKAHLKFEEQIASFIEGDQFE</sequence>
<comment type="pathway">
    <text evidence="1">Purine metabolism; ppGpp biosynthesis; ppGpp from GTP: step 1/2.</text>
</comment>
<reference evidence="3 4" key="1">
    <citation type="submission" date="2016-06" db="EMBL/GenBank/DDBJ databases">
        <title>Domibacillus iocasae genome sequencing.</title>
        <authorList>
            <person name="Verma A."/>
            <person name="Pal Y."/>
            <person name="Ojha A.K."/>
            <person name="Krishnamurthi S."/>
        </authorList>
    </citation>
    <scope>NUCLEOTIDE SEQUENCE [LARGE SCALE GENOMIC DNA]</scope>
    <source>
        <strain evidence="3 4">DSM 29979</strain>
    </source>
</reference>
<proteinExistence type="predicted"/>
<evidence type="ECO:0000313" key="3">
    <source>
        <dbReference type="EMBL" id="OES45391.1"/>
    </source>
</evidence>
<dbReference type="RefSeq" id="WP_069938272.1">
    <property type="nucleotide sequence ID" value="NZ_MAMP01000020.1"/>
</dbReference>